<comment type="cofactor">
    <cofactor evidence="2">
        <name>heme</name>
        <dbReference type="ChEBI" id="CHEBI:30413"/>
    </cofactor>
</comment>
<dbReference type="Gene3D" id="3.30.450.20">
    <property type="entry name" value="PAS domain"/>
    <property type="match status" value="2"/>
</dbReference>
<feature type="domain" description="Response regulatory" evidence="16">
    <location>
        <begin position="503"/>
        <end position="618"/>
    </location>
</feature>
<dbReference type="SUPFAM" id="SSF47384">
    <property type="entry name" value="Homodimeric domain of signal transducing histidine kinase"/>
    <property type="match status" value="1"/>
</dbReference>
<dbReference type="AlphaFoldDB" id="A0A7X0MT73"/>
<dbReference type="Pfam" id="PF02518">
    <property type="entry name" value="HATPase_c"/>
    <property type="match status" value="1"/>
</dbReference>
<keyword evidence="4 14" id="KW-0597">Phosphoprotein</keyword>
<feature type="domain" description="Histidine kinase" evidence="15">
    <location>
        <begin position="257"/>
        <end position="479"/>
    </location>
</feature>
<evidence type="ECO:0000256" key="10">
    <source>
        <dbReference type="ARBA" id="ARBA00023004"/>
    </source>
</evidence>
<dbReference type="InterPro" id="IPR011006">
    <property type="entry name" value="CheY-like_superfamily"/>
</dbReference>
<sequence length="619" mass="67486">MLDAANIIVHGTDGIIRSWTAGCENLYGWSRIEAVGQEVHELLGTQFPESVEEQRNRFLAAQSWSGEVIHHHKDGRPLFIATHWVLLSPLGSAEQVVVQTNNDVTAMKVMQETVAEREAHQLSILDTVPDGMVVIDEAGIISSFSAAAERLFGYKAAEVCGLNVKVLMPDPDRAAHDSYISNYLTTGERRIIGYGRVVTGRRKDGSTFPMELSVGEAATHNKRIFTGFIRDLTSRHKIEEELRQSQKMEAIGQLTGGLAHDFNNLLTVVSGNLEMIDNKLEDPKLRVLLREAQSAADDGAKLTSQLLAFGRRQSLNPRTVDIGQLVGGFSDLLRRTLGEAVELRTVISGAAIEASVDGSQLQNAILNLAINARDAMPKGGRLTIDISSVKLDADYAKTYPSVRTGDFVLISVTDTGSGMTAEVREKAFDPFFTTKGLGAGTGLGLSMVYGFAKQSGGNIQLYSEPGQGTSVRLFLPSARSKADEEITHFDTAETAPLPRGWEKLLVVEDDPRVRRVVVARLADLGYQIIEAATGIEALELLQKHNDISLLFTDIVMPGGMTGNELADQVRMAKPTIKVLFTSGYAEPTIAGKELAQSGRWLRKPHTARELATVLRELLD</sequence>
<comment type="catalytic activity">
    <reaction evidence="1">
        <text>ATP + protein L-histidine = ADP + protein N-phospho-L-histidine.</text>
        <dbReference type="EC" id="2.7.13.3"/>
    </reaction>
</comment>
<evidence type="ECO:0000256" key="14">
    <source>
        <dbReference type="PROSITE-ProRule" id="PRU00169"/>
    </source>
</evidence>
<evidence type="ECO:0000256" key="8">
    <source>
        <dbReference type="ARBA" id="ARBA00022777"/>
    </source>
</evidence>
<keyword evidence="8" id="KW-0418">Kinase</keyword>
<dbReference type="PROSITE" id="PS50110">
    <property type="entry name" value="RESPONSE_REGULATORY"/>
    <property type="match status" value="1"/>
</dbReference>
<evidence type="ECO:0000256" key="4">
    <source>
        <dbReference type="ARBA" id="ARBA00022553"/>
    </source>
</evidence>
<proteinExistence type="predicted"/>
<dbReference type="SUPFAM" id="SSF55874">
    <property type="entry name" value="ATPase domain of HSP90 chaperone/DNA topoisomerase II/histidine kinase"/>
    <property type="match status" value="1"/>
</dbReference>
<dbReference type="Gene3D" id="1.10.287.130">
    <property type="match status" value="1"/>
</dbReference>
<evidence type="ECO:0000256" key="7">
    <source>
        <dbReference type="ARBA" id="ARBA00022741"/>
    </source>
</evidence>
<name>A0A7X0MT73_9HYPH</name>
<keyword evidence="6" id="KW-0808">Transferase</keyword>
<evidence type="ECO:0000256" key="5">
    <source>
        <dbReference type="ARBA" id="ARBA00022617"/>
    </source>
</evidence>
<dbReference type="PROSITE" id="PS50112">
    <property type="entry name" value="PAS"/>
    <property type="match status" value="2"/>
</dbReference>
<dbReference type="Pfam" id="PF00512">
    <property type="entry name" value="HisKA"/>
    <property type="match status" value="1"/>
</dbReference>
<organism evidence="19 20">
    <name type="scientific">Rhizobium soli</name>
    <dbReference type="NCBI Taxonomy" id="424798"/>
    <lineage>
        <taxon>Bacteria</taxon>
        <taxon>Pseudomonadati</taxon>
        <taxon>Pseudomonadota</taxon>
        <taxon>Alphaproteobacteria</taxon>
        <taxon>Hyphomicrobiales</taxon>
        <taxon>Rhizobiaceae</taxon>
        <taxon>Rhizobium/Agrobacterium group</taxon>
        <taxon>Rhizobium</taxon>
    </lineage>
</organism>
<dbReference type="SUPFAM" id="SSF52172">
    <property type="entry name" value="CheY-like"/>
    <property type="match status" value="1"/>
</dbReference>
<dbReference type="GO" id="GO:0006355">
    <property type="term" value="P:regulation of DNA-templated transcription"/>
    <property type="evidence" value="ECO:0007669"/>
    <property type="project" value="InterPro"/>
</dbReference>
<dbReference type="EC" id="2.7.13.3" evidence="3"/>
<dbReference type="InterPro" id="IPR003594">
    <property type="entry name" value="HATPase_dom"/>
</dbReference>
<dbReference type="Pfam" id="PF00072">
    <property type="entry name" value="Response_reg"/>
    <property type="match status" value="1"/>
</dbReference>
<dbReference type="Pfam" id="PF13426">
    <property type="entry name" value="PAS_9"/>
    <property type="match status" value="1"/>
</dbReference>
<keyword evidence="11" id="KW-0902">Two-component regulatory system</keyword>
<dbReference type="CDD" id="cd00082">
    <property type="entry name" value="HisKA"/>
    <property type="match status" value="1"/>
</dbReference>
<comment type="function">
    <text evidence="12">Putative oxygen sensor; modulates the activity of FixJ, a transcriptional activator of nitrogen fixation fixK gene. FixL probably acts as a kinase that phosphorylates FixJ.</text>
</comment>
<feature type="domain" description="PAC" evidence="18">
    <location>
        <begin position="185"/>
        <end position="244"/>
    </location>
</feature>
<dbReference type="InterPro" id="IPR013767">
    <property type="entry name" value="PAS_fold"/>
</dbReference>
<dbReference type="Gene3D" id="3.40.50.2300">
    <property type="match status" value="1"/>
</dbReference>
<feature type="domain" description="PAS" evidence="17">
    <location>
        <begin position="117"/>
        <end position="187"/>
    </location>
</feature>
<dbReference type="PANTHER" id="PTHR43065:SF49">
    <property type="entry name" value="HISTIDINE KINASE"/>
    <property type="match status" value="1"/>
</dbReference>
<dbReference type="SMART" id="SM00388">
    <property type="entry name" value="HisKA"/>
    <property type="match status" value="1"/>
</dbReference>
<dbReference type="InterPro" id="IPR001789">
    <property type="entry name" value="Sig_transdc_resp-reg_receiver"/>
</dbReference>
<dbReference type="GO" id="GO:0000155">
    <property type="term" value="F:phosphorelay sensor kinase activity"/>
    <property type="evidence" value="ECO:0007669"/>
    <property type="project" value="InterPro"/>
</dbReference>
<dbReference type="PRINTS" id="PR00344">
    <property type="entry name" value="BCTRLSENSOR"/>
</dbReference>
<dbReference type="EMBL" id="JACHBU010000010">
    <property type="protein sequence ID" value="MBB6510722.1"/>
    <property type="molecule type" value="Genomic_DNA"/>
</dbReference>
<evidence type="ECO:0000256" key="6">
    <source>
        <dbReference type="ARBA" id="ARBA00022679"/>
    </source>
</evidence>
<dbReference type="InterPro" id="IPR035965">
    <property type="entry name" value="PAS-like_dom_sf"/>
</dbReference>
<feature type="modified residue" description="4-aspartylphosphate" evidence="14">
    <location>
        <position position="553"/>
    </location>
</feature>
<dbReference type="Proteomes" id="UP000585437">
    <property type="component" value="Unassembled WGS sequence"/>
</dbReference>
<keyword evidence="7" id="KW-0547">Nucleotide-binding</keyword>
<evidence type="ECO:0000313" key="19">
    <source>
        <dbReference type="EMBL" id="MBB6510722.1"/>
    </source>
</evidence>
<dbReference type="SMART" id="SM00091">
    <property type="entry name" value="PAS"/>
    <property type="match status" value="2"/>
</dbReference>
<evidence type="ECO:0000256" key="3">
    <source>
        <dbReference type="ARBA" id="ARBA00012438"/>
    </source>
</evidence>
<dbReference type="InterPro" id="IPR000700">
    <property type="entry name" value="PAS-assoc_C"/>
</dbReference>
<keyword evidence="10" id="KW-0408">Iron</keyword>
<evidence type="ECO:0000313" key="20">
    <source>
        <dbReference type="Proteomes" id="UP000585437"/>
    </source>
</evidence>
<evidence type="ECO:0000259" key="18">
    <source>
        <dbReference type="PROSITE" id="PS50113"/>
    </source>
</evidence>
<evidence type="ECO:0000259" key="17">
    <source>
        <dbReference type="PROSITE" id="PS50112"/>
    </source>
</evidence>
<feature type="domain" description="PAS" evidence="17">
    <location>
        <begin position="1"/>
        <end position="62"/>
    </location>
</feature>
<gene>
    <name evidence="19" type="ORF">F4695_004114</name>
</gene>
<dbReference type="GO" id="GO:0005524">
    <property type="term" value="F:ATP binding"/>
    <property type="evidence" value="ECO:0007669"/>
    <property type="project" value="UniProtKB-KW"/>
</dbReference>
<evidence type="ECO:0000256" key="12">
    <source>
        <dbReference type="ARBA" id="ARBA00059827"/>
    </source>
</evidence>
<dbReference type="SUPFAM" id="SSF55785">
    <property type="entry name" value="PYP-like sensor domain (PAS domain)"/>
    <property type="match status" value="2"/>
</dbReference>
<keyword evidence="9" id="KW-0067">ATP-binding</keyword>
<dbReference type="FunFam" id="3.30.450.20:FF:000060">
    <property type="entry name" value="Sensor protein FixL"/>
    <property type="match status" value="1"/>
</dbReference>
<accession>A0A7X0MT73</accession>
<evidence type="ECO:0000256" key="2">
    <source>
        <dbReference type="ARBA" id="ARBA00001971"/>
    </source>
</evidence>
<dbReference type="PROSITE" id="PS50113">
    <property type="entry name" value="PAC"/>
    <property type="match status" value="1"/>
</dbReference>
<dbReference type="InterPro" id="IPR036890">
    <property type="entry name" value="HATPase_C_sf"/>
</dbReference>
<comment type="caution">
    <text evidence="19">The sequence shown here is derived from an EMBL/GenBank/DDBJ whole genome shotgun (WGS) entry which is preliminary data.</text>
</comment>
<dbReference type="SMART" id="SM00448">
    <property type="entry name" value="REC"/>
    <property type="match status" value="1"/>
</dbReference>
<dbReference type="InterPro" id="IPR036097">
    <property type="entry name" value="HisK_dim/P_sf"/>
</dbReference>
<dbReference type="InterPro" id="IPR004358">
    <property type="entry name" value="Sig_transdc_His_kin-like_C"/>
</dbReference>
<dbReference type="InterPro" id="IPR005467">
    <property type="entry name" value="His_kinase_dom"/>
</dbReference>
<evidence type="ECO:0000259" key="15">
    <source>
        <dbReference type="PROSITE" id="PS50109"/>
    </source>
</evidence>
<dbReference type="InterPro" id="IPR003661">
    <property type="entry name" value="HisK_dim/P_dom"/>
</dbReference>
<dbReference type="Pfam" id="PF00989">
    <property type="entry name" value="PAS"/>
    <property type="match status" value="1"/>
</dbReference>
<dbReference type="PROSITE" id="PS50109">
    <property type="entry name" value="HIS_KIN"/>
    <property type="match status" value="1"/>
</dbReference>
<dbReference type="SMART" id="SM00387">
    <property type="entry name" value="HATPase_c"/>
    <property type="match status" value="1"/>
</dbReference>
<keyword evidence="5" id="KW-0479">Metal-binding</keyword>
<protein>
    <recommendedName>
        <fullName evidence="13">Sensor protein FixL</fullName>
        <ecNumber evidence="3">2.7.13.3</ecNumber>
    </recommendedName>
</protein>
<dbReference type="CDD" id="cd00130">
    <property type="entry name" value="PAS"/>
    <property type="match status" value="2"/>
</dbReference>
<evidence type="ECO:0000259" key="16">
    <source>
        <dbReference type="PROSITE" id="PS50110"/>
    </source>
</evidence>
<evidence type="ECO:0000256" key="1">
    <source>
        <dbReference type="ARBA" id="ARBA00000085"/>
    </source>
</evidence>
<dbReference type="PANTHER" id="PTHR43065">
    <property type="entry name" value="SENSOR HISTIDINE KINASE"/>
    <property type="match status" value="1"/>
</dbReference>
<reference evidence="19 20" key="1">
    <citation type="submission" date="2020-08" db="EMBL/GenBank/DDBJ databases">
        <title>The Agave Microbiome: Exploring the role of microbial communities in plant adaptations to desert environments.</title>
        <authorList>
            <person name="Partida-Martinez L.P."/>
        </authorList>
    </citation>
    <scope>NUCLEOTIDE SEQUENCE [LARGE SCALE GENOMIC DNA]</scope>
    <source>
        <strain evidence="19 20">AS3.12</strain>
    </source>
</reference>
<evidence type="ECO:0000256" key="11">
    <source>
        <dbReference type="ARBA" id="ARBA00023012"/>
    </source>
</evidence>
<dbReference type="InterPro" id="IPR000014">
    <property type="entry name" value="PAS"/>
</dbReference>
<keyword evidence="20" id="KW-1185">Reference proteome</keyword>
<dbReference type="Gene3D" id="3.30.565.10">
    <property type="entry name" value="Histidine kinase-like ATPase, C-terminal domain"/>
    <property type="match status" value="1"/>
</dbReference>
<evidence type="ECO:0000256" key="9">
    <source>
        <dbReference type="ARBA" id="ARBA00022840"/>
    </source>
</evidence>
<dbReference type="NCBIfam" id="TIGR00229">
    <property type="entry name" value="sensory_box"/>
    <property type="match status" value="2"/>
</dbReference>
<keyword evidence="5" id="KW-0349">Heme</keyword>
<evidence type="ECO:0000256" key="13">
    <source>
        <dbReference type="ARBA" id="ARBA00070616"/>
    </source>
</evidence>